<dbReference type="RefSeq" id="WP_184680388.1">
    <property type="nucleotide sequence ID" value="NZ_JACHJC010000001.1"/>
</dbReference>
<evidence type="ECO:0000313" key="3">
    <source>
        <dbReference type="EMBL" id="MBB5110610.1"/>
    </source>
</evidence>
<protein>
    <recommendedName>
        <fullName evidence="5">Exo-alpha-sialidase</fullName>
    </recommendedName>
</protein>
<feature type="region of interest" description="Disordered" evidence="1">
    <location>
        <begin position="62"/>
        <end position="81"/>
    </location>
</feature>
<gene>
    <name evidence="3" type="ORF">FHU28_000449</name>
</gene>
<accession>A0ABR6M5L7</accession>
<evidence type="ECO:0000313" key="4">
    <source>
        <dbReference type="Proteomes" id="UP000618986"/>
    </source>
</evidence>
<keyword evidence="2" id="KW-0812">Transmembrane</keyword>
<keyword evidence="2" id="KW-1133">Transmembrane helix</keyword>
<proteinExistence type="predicted"/>
<feature type="transmembrane region" description="Helical" evidence="2">
    <location>
        <begin position="37"/>
        <end position="58"/>
    </location>
</feature>
<dbReference type="SUPFAM" id="SSF110296">
    <property type="entry name" value="Oligoxyloglucan reducing end-specific cellobiohydrolase"/>
    <property type="match status" value="1"/>
</dbReference>
<dbReference type="InterPro" id="IPR015943">
    <property type="entry name" value="WD40/YVTN_repeat-like_dom_sf"/>
</dbReference>
<keyword evidence="2" id="KW-0472">Membrane</keyword>
<name>A0ABR6M5L7_MICEC</name>
<organism evidence="3 4">
    <name type="scientific">Micromonospora echinospora</name>
    <name type="common">Micromonospora purpurea</name>
    <dbReference type="NCBI Taxonomy" id="1877"/>
    <lineage>
        <taxon>Bacteria</taxon>
        <taxon>Bacillati</taxon>
        <taxon>Actinomycetota</taxon>
        <taxon>Actinomycetes</taxon>
        <taxon>Micromonosporales</taxon>
        <taxon>Micromonosporaceae</taxon>
        <taxon>Micromonospora</taxon>
    </lineage>
</organism>
<dbReference type="Gene3D" id="2.130.10.10">
    <property type="entry name" value="YVTN repeat-like/Quinoprotein amine dehydrogenase"/>
    <property type="match status" value="1"/>
</dbReference>
<comment type="caution">
    <text evidence="3">The sequence shown here is derived from an EMBL/GenBank/DDBJ whole genome shotgun (WGS) entry which is preliminary data.</text>
</comment>
<evidence type="ECO:0000256" key="1">
    <source>
        <dbReference type="SAM" id="MobiDB-lite"/>
    </source>
</evidence>
<sequence>MPDREFSGFEVDTIADAVRQPPLHELRAVARSRRRRTAALGATALALLATVTVAPLVAQPGRFGSEGRPTSSPVPALPGKPGDFTLTGPQSGVDVRVEDCLLRFAGTSDGGRTWSDWNDARYAAVDCEPGPGRAGKSLEYSVLGDRTYLVRDDGSRRLSTDYGRTWQDADQAIIGVRAFPETARPVPCQFTCGVMDEPLAVEPSTGRVYRLTGTPPSPLRLFSLYPASDGSIWTTYYQTGGAAIGARSADRGVTWTTWTPPTGTSLLALVGVDSQEGYQLVSDANGAVTLERTTDGGAMWSTTATGLPKGPHWDLTVGAKGALLAVTQAGPDGNRRAELRVSRDEGRSLTVARGDGLPTGSVSVAPGYAWLFRGDSGSGGEADHLVLTQDGRTWDKFLLASP</sequence>
<keyword evidence="4" id="KW-1185">Reference proteome</keyword>
<evidence type="ECO:0000256" key="2">
    <source>
        <dbReference type="SAM" id="Phobius"/>
    </source>
</evidence>
<dbReference type="Proteomes" id="UP000618986">
    <property type="component" value="Unassembled WGS sequence"/>
</dbReference>
<reference evidence="3 4" key="1">
    <citation type="submission" date="2020-08" db="EMBL/GenBank/DDBJ databases">
        <title>Sequencing the genomes of 1000 actinobacteria strains.</title>
        <authorList>
            <person name="Klenk H.-P."/>
        </authorList>
    </citation>
    <scope>NUCLEOTIDE SEQUENCE [LARGE SCALE GENOMIC DNA]</scope>
    <source>
        <strain evidence="3 4">DSM 43036</strain>
    </source>
</reference>
<evidence type="ECO:0008006" key="5">
    <source>
        <dbReference type="Google" id="ProtNLM"/>
    </source>
</evidence>
<dbReference type="GeneID" id="300291048"/>
<dbReference type="EMBL" id="JACHJC010000001">
    <property type="protein sequence ID" value="MBB5110610.1"/>
    <property type="molecule type" value="Genomic_DNA"/>
</dbReference>